<name>A0A942T9R1_9BACI</name>
<sequence length="141" mass="16887">MSNAIAYVMTATQQSSFDHGKRLKDKIHDFCRVYEINLLNLFEDIVDYKFHNPIRKGSAGKEMMNFIEKNSDSIDFFLINDLTDCVEEEEWEQLKAFFSKHNIEVVELLMWEKIRPVMDLRLRDELEKEIEGLQKFKFTKR</sequence>
<dbReference type="RefSeq" id="WP_066294722.1">
    <property type="nucleotide sequence ID" value="NZ_JAGYPG010000001.1"/>
</dbReference>
<dbReference type="Proteomes" id="UP000681414">
    <property type="component" value="Unassembled WGS sequence"/>
</dbReference>
<gene>
    <name evidence="1" type="ORF">KHA97_01400</name>
</gene>
<keyword evidence="2" id="KW-1185">Reference proteome</keyword>
<evidence type="ECO:0000313" key="2">
    <source>
        <dbReference type="Proteomes" id="UP000681414"/>
    </source>
</evidence>
<reference evidence="1 2" key="1">
    <citation type="submission" date="2021-05" db="EMBL/GenBank/DDBJ databases">
        <title>Novel Bacillus species.</title>
        <authorList>
            <person name="Liu G."/>
        </authorList>
    </citation>
    <scope>NUCLEOTIDE SEQUENCE [LARGE SCALE GENOMIC DNA]</scope>
    <source>
        <strain evidence="2">FJAT-49780</strain>
    </source>
</reference>
<accession>A0A942T9R1</accession>
<dbReference type="AlphaFoldDB" id="A0A942T9R1"/>
<comment type="caution">
    <text evidence="1">The sequence shown here is derived from an EMBL/GenBank/DDBJ whole genome shotgun (WGS) entry which is preliminary data.</text>
</comment>
<evidence type="ECO:0000313" key="1">
    <source>
        <dbReference type="EMBL" id="MBS4193725.1"/>
    </source>
</evidence>
<protein>
    <submittedName>
        <fullName evidence="1">Uncharacterized protein</fullName>
    </submittedName>
</protein>
<dbReference type="EMBL" id="JAGYPG010000001">
    <property type="protein sequence ID" value="MBS4193725.1"/>
    <property type="molecule type" value="Genomic_DNA"/>
</dbReference>
<proteinExistence type="predicted"/>
<organism evidence="1 2">
    <name type="scientific">Lederbergia citri</name>
    <dbReference type="NCBI Taxonomy" id="2833580"/>
    <lineage>
        <taxon>Bacteria</taxon>
        <taxon>Bacillati</taxon>
        <taxon>Bacillota</taxon>
        <taxon>Bacilli</taxon>
        <taxon>Bacillales</taxon>
        <taxon>Bacillaceae</taxon>
        <taxon>Lederbergia</taxon>
    </lineage>
</organism>